<organism evidence="1 2">
    <name type="scientific">Caerostris extrusa</name>
    <name type="common">Bark spider</name>
    <name type="synonym">Caerostris bankana</name>
    <dbReference type="NCBI Taxonomy" id="172846"/>
    <lineage>
        <taxon>Eukaryota</taxon>
        <taxon>Metazoa</taxon>
        <taxon>Ecdysozoa</taxon>
        <taxon>Arthropoda</taxon>
        <taxon>Chelicerata</taxon>
        <taxon>Arachnida</taxon>
        <taxon>Araneae</taxon>
        <taxon>Araneomorphae</taxon>
        <taxon>Entelegynae</taxon>
        <taxon>Araneoidea</taxon>
        <taxon>Araneidae</taxon>
        <taxon>Caerostris</taxon>
    </lineage>
</organism>
<proteinExistence type="predicted"/>
<dbReference type="AlphaFoldDB" id="A0AAV4M3E5"/>
<keyword evidence="2" id="KW-1185">Reference proteome</keyword>
<reference evidence="1 2" key="1">
    <citation type="submission" date="2021-06" db="EMBL/GenBank/DDBJ databases">
        <title>Caerostris extrusa draft genome.</title>
        <authorList>
            <person name="Kono N."/>
            <person name="Arakawa K."/>
        </authorList>
    </citation>
    <scope>NUCLEOTIDE SEQUENCE [LARGE SCALE GENOMIC DNA]</scope>
</reference>
<sequence length="88" mass="10369">MPVPTLYDTCIRKTIILFRSGVWNESKENPFSSLPSTIVDHLVKLTLSLKFRDLPNHKSLYLLLGSHRLNRLDLSCFRLYKEKIRHPF</sequence>
<comment type="caution">
    <text evidence="1">The sequence shown here is derived from an EMBL/GenBank/DDBJ whole genome shotgun (WGS) entry which is preliminary data.</text>
</comment>
<dbReference type="Proteomes" id="UP001054945">
    <property type="component" value="Unassembled WGS sequence"/>
</dbReference>
<evidence type="ECO:0000313" key="1">
    <source>
        <dbReference type="EMBL" id="GIX66967.1"/>
    </source>
</evidence>
<name>A0AAV4M3E5_CAEEX</name>
<protein>
    <submittedName>
        <fullName evidence="1">Uncharacterized protein</fullName>
    </submittedName>
</protein>
<evidence type="ECO:0000313" key="2">
    <source>
        <dbReference type="Proteomes" id="UP001054945"/>
    </source>
</evidence>
<gene>
    <name evidence="1" type="ORF">CEXT_753291</name>
</gene>
<dbReference type="EMBL" id="BPLR01019360">
    <property type="protein sequence ID" value="GIX66967.1"/>
    <property type="molecule type" value="Genomic_DNA"/>
</dbReference>
<accession>A0AAV4M3E5</accession>